<dbReference type="eggNOG" id="COG2259">
    <property type="taxonomic scope" value="Bacteria"/>
</dbReference>
<organism evidence="7">
    <name type="scientific">Chlorobium phaeobacteroides (strain BS1)</name>
    <dbReference type="NCBI Taxonomy" id="331678"/>
    <lineage>
        <taxon>Bacteria</taxon>
        <taxon>Pseudomonadati</taxon>
        <taxon>Chlorobiota</taxon>
        <taxon>Chlorobiia</taxon>
        <taxon>Chlorobiales</taxon>
        <taxon>Chlorobiaceae</taxon>
        <taxon>Chlorobium/Pelodictyon group</taxon>
        <taxon>Chlorobium</taxon>
    </lineage>
</organism>
<dbReference type="GO" id="GO:0016020">
    <property type="term" value="C:membrane"/>
    <property type="evidence" value="ECO:0007669"/>
    <property type="project" value="UniProtKB-SubCell"/>
</dbReference>
<feature type="transmembrane region" description="Helical" evidence="5">
    <location>
        <begin position="82"/>
        <end position="104"/>
    </location>
</feature>
<comment type="subcellular location">
    <subcellularLocation>
        <location evidence="1">Membrane</location>
        <topology evidence="1">Multi-pass membrane protein</topology>
    </subcellularLocation>
</comment>
<keyword evidence="3 5" id="KW-1133">Transmembrane helix</keyword>
<dbReference type="Pfam" id="PF07291">
    <property type="entry name" value="MauE"/>
    <property type="match status" value="1"/>
</dbReference>
<protein>
    <submittedName>
        <fullName evidence="7">DoxX family protein</fullName>
    </submittedName>
</protein>
<dbReference type="UniPathway" id="UPA00895"/>
<proteinExistence type="predicted"/>
<dbReference type="KEGG" id="cpb:Cphamn1_1657"/>
<dbReference type="HOGENOM" id="CLU_101331_3_1_10"/>
<dbReference type="OrthoDB" id="9809429at2"/>
<feature type="transmembrane region" description="Helical" evidence="5">
    <location>
        <begin position="12"/>
        <end position="32"/>
    </location>
</feature>
<feature type="domain" description="Methylamine utilisation protein MauE" evidence="6">
    <location>
        <begin position="12"/>
        <end position="141"/>
    </location>
</feature>
<feature type="transmembrane region" description="Helical" evidence="5">
    <location>
        <begin position="132"/>
        <end position="150"/>
    </location>
</feature>
<evidence type="ECO:0000313" key="7">
    <source>
        <dbReference type="EMBL" id="ACE04576.1"/>
    </source>
</evidence>
<evidence type="ECO:0000256" key="5">
    <source>
        <dbReference type="SAM" id="Phobius"/>
    </source>
</evidence>
<keyword evidence="2 5" id="KW-0812">Transmembrane</keyword>
<dbReference type="InterPro" id="IPR009908">
    <property type="entry name" value="Methylamine_util_MauE"/>
</dbReference>
<evidence type="ECO:0000256" key="2">
    <source>
        <dbReference type="ARBA" id="ARBA00022692"/>
    </source>
</evidence>
<accession>B3EKP0</accession>
<evidence type="ECO:0000259" key="6">
    <source>
        <dbReference type="Pfam" id="PF07291"/>
    </source>
</evidence>
<dbReference type="AlphaFoldDB" id="B3EKP0"/>
<sequence>MKVHVFLSRPLTITVLRFIVGLLFILAGYSKVINPGHFSAVIAEYRILPETLVPVTAVVLPWLELLCGTMLLLNVFARSNALILMVVLAIFIAGISNNILRGIIHDCGCFEFLGSLLGFQEEISLSTIFRDLVILFMAFPILLYGSNVFFRKQ</sequence>
<dbReference type="GO" id="GO:0030416">
    <property type="term" value="P:methylamine metabolic process"/>
    <property type="evidence" value="ECO:0007669"/>
    <property type="project" value="InterPro"/>
</dbReference>
<name>B3EKP0_CHLPB</name>
<keyword evidence="4 5" id="KW-0472">Membrane</keyword>
<evidence type="ECO:0000256" key="4">
    <source>
        <dbReference type="ARBA" id="ARBA00023136"/>
    </source>
</evidence>
<feature type="transmembrane region" description="Helical" evidence="5">
    <location>
        <begin position="52"/>
        <end position="75"/>
    </location>
</feature>
<dbReference type="EMBL" id="CP001101">
    <property type="protein sequence ID" value="ACE04576.1"/>
    <property type="molecule type" value="Genomic_DNA"/>
</dbReference>
<evidence type="ECO:0000256" key="1">
    <source>
        <dbReference type="ARBA" id="ARBA00004141"/>
    </source>
</evidence>
<reference evidence="7" key="1">
    <citation type="submission" date="2008-06" db="EMBL/GenBank/DDBJ databases">
        <title>Complete sequence of Chlorobium phaeobacteroides BS1.</title>
        <authorList>
            <consortium name="US DOE Joint Genome Institute"/>
            <person name="Lucas S."/>
            <person name="Copeland A."/>
            <person name="Lapidus A."/>
            <person name="Glavina del Rio T."/>
            <person name="Dalin E."/>
            <person name="Tice H."/>
            <person name="Bruce D."/>
            <person name="Goodwin L."/>
            <person name="Pitluck S."/>
            <person name="Schmutz J."/>
            <person name="Larimer F."/>
            <person name="Land M."/>
            <person name="Hauser L."/>
            <person name="Kyrpides N."/>
            <person name="Ovchinnikova G."/>
            <person name="Li T."/>
            <person name="Liu Z."/>
            <person name="Zhao F."/>
            <person name="Overmann J."/>
            <person name="Bryant D.A."/>
            <person name="Richardson P."/>
        </authorList>
    </citation>
    <scope>NUCLEOTIDE SEQUENCE [LARGE SCALE GENOMIC DNA]</scope>
    <source>
        <strain evidence="7">BS1</strain>
    </source>
</reference>
<evidence type="ECO:0000256" key="3">
    <source>
        <dbReference type="ARBA" id="ARBA00022989"/>
    </source>
</evidence>
<gene>
    <name evidence="7" type="ordered locus">Cphamn1_1657</name>
</gene>
<dbReference type="STRING" id="331678.Cphamn1_1657"/>